<accession>A0A0A3HZF9</accession>
<dbReference type="PANTHER" id="PTHR33993:SF2">
    <property type="entry name" value="VOC DOMAIN-CONTAINING PROTEIN"/>
    <property type="match status" value="1"/>
</dbReference>
<dbReference type="Gene3D" id="3.10.180.10">
    <property type="entry name" value="2,3-Dihydroxybiphenyl 1,2-Dioxygenase, domain 1"/>
    <property type="match status" value="1"/>
</dbReference>
<dbReference type="Pfam" id="PF22677">
    <property type="entry name" value="Ble-like_N"/>
    <property type="match status" value="1"/>
</dbReference>
<sequence length="131" mass="14605">MGKVIHFEIHVDDMERAKNFYGEVFDWTFEDWTDYAGMPYFGAVTGDDGKLGINGALIKRQGASPEPNQSVNSFVCTLGVDDYDATEKKILENGGKVALPKYALPQMAWQGYYIDTEGNIFGIHQADENAK</sequence>
<organism evidence="2 3">
    <name type="scientific">Ureibacillus sinduriensis BLB-1 = JCM 15800</name>
    <dbReference type="NCBI Taxonomy" id="1384057"/>
    <lineage>
        <taxon>Bacteria</taxon>
        <taxon>Bacillati</taxon>
        <taxon>Bacillota</taxon>
        <taxon>Bacilli</taxon>
        <taxon>Bacillales</taxon>
        <taxon>Caryophanaceae</taxon>
        <taxon>Ureibacillus</taxon>
    </lineage>
</organism>
<dbReference type="InterPro" id="IPR029068">
    <property type="entry name" value="Glyas_Bleomycin-R_OHBP_Dase"/>
</dbReference>
<dbReference type="InterPro" id="IPR037523">
    <property type="entry name" value="VOC_core"/>
</dbReference>
<dbReference type="InterPro" id="IPR052164">
    <property type="entry name" value="Anthracycline_SecMetBiosynth"/>
</dbReference>
<feature type="domain" description="VOC" evidence="1">
    <location>
        <begin position="3"/>
        <end position="126"/>
    </location>
</feature>
<dbReference type="SUPFAM" id="SSF54593">
    <property type="entry name" value="Glyoxalase/Bleomycin resistance protein/Dihydroxybiphenyl dioxygenase"/>
    <property type="match status" value="1"/>
</dbReference>
<dbReference type="EMBL" id="JPVO01000044">
    <property type="protein sequence ID" value="KGR76660.1"/>
    <property type="molecule type" value="Genomic_DNA"/>
</dbReference>
<dbReference type="CDD" id="cd07247">
    <property type="entry name" value="SgaA_N_like"/>
    <property type="match status" value="1"/>
</dbReference>
<protein>
    <submittedName>
        <fullName evidence="2">Glyoxalase</fullName>
    </submittedName>
</protein>
<evidence type="ECO:0000313" key="3">
    <source>
        <dbReference type="Proteomes" id="UP000030408"/>
    </source>
</evidence>
<dbReference type="STRING" id="1384057.CD33_05730"/>
<dbReference type="eggNOG" id="COG3324">
    <property type="taxonomic scope" value="Bacteria"/>
</dbReference>
<dbReference type="Proteomes" id="UP000030408">
    <property type="component" value="Unassembled WGS sequence"/>
</dbReference>
<proteinExistence type="predicted"/>
<evidence type="ECO:0000313" key="2">
    <source>
        <dbReference type="EMBL" id="KGR76660.1"/>
    </source>
</evidence>
<dbReference type="AlphaFoldDB" id="A0A0A3HZF9"/>
<reference evidence="2 3" key="1">
    <citation type="submission" date="2014-02" db="EMBL/GenBank/DDBJ databases">
        <title>Draft genome sequence of Lysinibacillus sinduriensis JCM 15800.</title>
        <authorList>
            <person name="Zhang F."/>
            <person name="Wang G."/>
            <person name="Zhang L."/>
        </authorList>
    </citation>
    <scope>NUCLEOTIDE SEQUENCE [LARGE SCALE GENOMIC DNA]</scope>
    <source>
        <strain evidence="2 3">JCM 15800</strain>
    </source>
</reference>
<gene>
    <name evidence="2" type="ORF">CD33_05730</name>
</gene>
<dbReference type="PANTHER" id="PTHR33993">
    <property type="entry name" value="GLYOXALASE-RELATED"/>
    <property type="match status" value="1"/>
</dbReference>
<dbReference type="OrthoDB" id="9804235at2"/>
<dbReference type="PROSITE" id="PS51819">
    <property type="entry name" value="VOC"/>
    <property type="match status" value="1"/>
</dbReference>
<dbReference type="InterPro" id="IPR053863">
    <property type="entry name" value="Glyoxy/Ble-like_N"/>
</dbReference>
<name>A0A0A3HZF9_9BACL</name>
<dbReference type="RefSeq" id="WP_036198857.1">
    <property type="nucleotide sequence ID" value="NZ_AVCY01000012.1"/>
</dbReference>
<comment type="caution">
    <text evidence="2">The sequence shown here is derived from an EMBL/GenBank/DDBJ whole genome shotgun (WGS) entry which is preliminary data.</text>
</comment>
<keyword evidence="3" id="KW-1185">Reference proteome</keyword>
<evidence type="ECO:0000259" key="1">
    <source>
        <dbReference type="PROSITE" id="PS51819"/>
    </source>
</evidence>